<dbReference type="EMBL" id="HG721880">
    <property type="protein sequence ID" value="CDJ60569.1"/>
    <property type="molecule type" value="Genomic_DNA"/>
</dbReference>
<name>U6MDQ9_EIMMA</name>
<feature type="compositionally biased region" description="Low complexity" evidence="1">
    <location>
        <begin position="44"/>
        <end position="57"/>
    </location>
</feature>
<feature type="region of interest" description="Disordered" evidence="1">
    <location>
        <begin position="1"/>
        <end position="65"/>
    </location>
</feature>
<sequence>MQGPPRVGRGGPREKGGSMQGAPSSAWGPPGAPGGTLVGRRTRQQQPQQHQQQQQQHQQHEAADIIVPLLGRETGASKTLKHKDSNRGNGLVNRVSDGNCCAIDGIGVIDYEIE</sequence>
<gene>
    <name evidence="2" type="ORF">EMWEY_00032120</name>
</gene>
<reference evidence="2" key="2">
    <citation type="submission" date="2013-10" db="EMBL/GenBank/DDBJ databases">
        <authorList>
            <person name="Aslett M."/>
        </authorList>
    </citation>
    <scope>NUCLEOTIDE SEQUENCE [LARGE SCALE GENOMIC DNA]</scope>
    <source>
        <strain evidence="2">Weybridge</strain>
    </source>
</reference>
<dbReference type="GeneID" id="25337198"/>
<dbReference type="Proteomes" id="UP000030763">
    <property type="component" value="Unassembled WGS sequence"/>
</dbReference>
<dbReference type="RefSeq" id="XP_013337219.1">
    <property type="nucleotide sequence ID" value="XM_013481765.1"/>
</dbReference>
<dbReference type="VEuPathDB" id="ToxoDB:EMWEY_00032120"/>
<dbReference type="AlphaFoldDB" id="U6MDQ9"/>
<organism evidence="2 3">
    <name type="scientific">Eimeria maxima</name>
    <name type="common">Coccidian parasite</name>
    <dbReference type="NCBI Taxonomy" id="5804"/>
    <lineage>
        <taxon>Eukaryota</taxon>
        <taxon>Sar</taxon>
        <taxon>Alveolata</taxon>
        <taxon>Apicomplexa</taxon>
        <taxon>Conoidasida</taxon>
        <taxon>Coccidia</taxon>
        <taxon>Eucoccidiorida</taxon>
        <taxon>Eimeriorina</taxon>
        <taxon>Eimeriidae</taxon>
        <taxon>Eimeria</taxon>
    </lineage>
</organism>
<proteinExistence type="predicted"/>
<evidence type="ECO:0000256" key="1">
    <source>
        <dbReference type="SAM" id="MobiDB-lite"/>
    </source>
</evidence>
<reference evidence="2" key="1">
    <citation type="submission" date="2013-10" db="EMBL/GenBank/DDBJ databases">
        <title>Genomic analysis of the causative agents of coccidiosis in chickens.</title>
        <authorList>
            <person name="Reid A.J."/>
            <person name="Blake D."/>
            <person name="Billington K."/>
            <person name="Browne H."/>
            <person name="Dunn M."/>
            <person name="Hung S."/>
            <person name="Kawahara F."/>
            <person name="Miranda-Saavedra D."/>
            <person name="Mourier T."/>
            <person name="Nagra H."/>
            <person name="Otto T.D."/>
            <person name="Rawlings N."/>
            <person name="Sanchez A."/>
            <person name="Sanders M."/>
            <person name="Subramaniam C."/>
            <person name="Tay Y."/>
            <person name="Dear P."/>
            <person name="Doerig C."/>
            <person name="Gruber A."/>
            <person name="Parkinson J."/>
            <person name="Shirley M."/>
            <person name="Wan K.L."/>
            <person name="Berriman M."/>
            <person name="Tomley F."/>
            <person name="Pain A."/>
        </authorList>
    </citation>
    <scope>NUCLEOTIDE SEQUENCE [LARGE SCALE GENOMIC DNA]</scope>
    <source>
        <strain evidence="2">Weybridge</strain>
    </source>
</reference>
<protein>
    <submittedName>
        <fullName evidence="2">Uncharacterized protein</fullName>
    </submittedName>
</protein>
<keyword evidence="3" id="KW-1185">Reference proteome</keyword>
<evidence type="ECO:0000313" key="3">
    <source>
        <dbReference type="Proteomes" id="UP000030763"/>
    </source>
</evidence>
<accession>U6MDQ9</accession>
<evidence type="ECO:0000313" key="2">
    <source>
        <dbReference type="EMBL" id="CDJ60569.1"/>
    </source>
</evidence>